<evidence type="ECO:0000256" key="4">
    <source>
        <dbReference type="ARBA" id="ARBA00022777"/>
    </source>
</evidence>
<evidence type="ECO:0000256" key="7">
    <source>
        <dbReference type="RuleBase" id="RU003835"/>
    </source>
</evidence>
<comment type="pathway">
    <text evidence="6">Metabolic intermediate biosynthesis; acetyl-CoA biosynthesis; acetyl-CoA from acetate: step 1/2.</text>
</comment>
<feature type="binding site" evidence="6">
    <location>
        <begin position="253"/>
        <end position="255"/>
    </location>
    <ligand>
        <name>ATP</name>
        <dbReference type="ChEBI" id="CHEBI:30616"/>
    </ligand>
</feature>
<dbReference type="SUPFAM" id="SSF53067">
    <property type="entry name" value="Actin-like ATPase domain"/>
    <property type="match status" value="2"/>
</dbReference>
<protein>
    <recommendedName>
        <fullName evidence="6">Acetate kinase</fullName>
        <ecNumber evidence="6">2.7.2.1</ecNumber>
    </recommendedName>
    <alternativeName>
        <fullName evidence="6">Acetokinase</fullName>
    </alternativeName>
</protein>
<dbReference type="InterPro" id="IPR043129">
    <property type="entry name" value="ATPase_NBD"/>
</dbReference>
<feature type="binding site" evidence="6">
    <location>
        <position position="7"/>
    </location>
    <ligand>
        <name>Mg(2+)</name>
        <dbReference type="ChEBI" id="CHEBI:18420"/>
    </ligand>
</feature>
<comment type="subunit">
    <text evidence="6">Homodimer.</text>
</comment>
<keyword evidence="4 6" id="KW-0418">Kinase</keyword>
<dbReference type="PIRSF" id="PIRSF000722">
    <property type="entry name" value="Acetate_prop_kin"/>
    <property type="match status" value="1"/>
</dbReference>
<accession>A0A2I2KTV5</accession>
<comment type="similarity">
    <text evidence="1 6 7">Belongs to the acetokinase family.</text>
</comment>
<feature type="site" description="Transition state stabilizer" evidence="6">
    <location>
        <position position="155"/>
    </location>
</feature>
<name>A0A2I2KTV5_9ACTN</name>
<keyword evidence="6" id="KW-0460">Magnesium</keyword>
<dbReference type="PROSITE" id="PS01076">
    <property type="entry name" value="ACETATE_KINASE_2"/>
    <property type="match status" value="1"/>
</dbReference>
<dbReference type="HAMAP" id="MF_00020">
    <property type="entry name" value="Acetate_kinase"/>
    <property type="match status" value="1"/>
</dbReference>
<dbReference type="UniPathway" id="UPA00340">
    <property type="reaction ID" value="UER00458"/>
</dbReference>
<dbReference type="PANTHER" id="PTHR21060:SF15">
    <property type="entry name" value="ACETATE KINASE-RELATED"/>
    <property type="match status" value="1"/>
</dbReference>
<dbReference type="OrthoDB" id="9802453at2"/>
<keyword evidence="9" id="KW-1185">Reference proteome</keyword>
<dbReference type="PRINTS" id="PR00471">
    <property type="entry name" value="ACETATEKNASE"/>
</dbReference>
<dbReference type="Proteomes" id="UP000234331">
    <property type="component" value="Unassembled WGS sequence"/>
</dbReference>
<proteinExistence type="inferred from homology"/>
<comment type="cofactor">
    <cofactor evidence="6">
        <name>Mg(2+)</name>
        <dbReference type="ChEBI" id="CHEBI:18420"/>
    </cofactor>
    <cofactor evidence="6">
        <name>Mn(2+)</name>
        <dbReference type="ChEBI" id="CHEBI:29035"/>
    </cofactor>
    <text evidence="6">Mg(2+). Can also accept Mn(2+).</text>
</comment>
<dbReference type="NCBIfam" id="TIGR00016">
    <property type="entry name" value="ackA"/>
    <property type="match status" value="1"/>
</dbReference>
<comment type="function">
    <text evidence="6">Catalyzes the formation of acetyl phosphate from acetate and ATP. Can also catalyze the reverse reaction.</text>
</comment>
<dbReference type="EC" id="2.7.2.1" evidence="6"/>
<dbReference type="AlphaFoldDB" id="A0A2I2KTV5"/>
<dbReference type="PANTHER" id="PTHR21060">
    <property type="entry name" value="ACETATE KINASE"/>
    <property type="match status" value="1"/>
</dbReference>
<dbReference type="GO" id="GO:0008776">
    <property type="term" value="F:acetate kinase activity"/>
    <property type="evidence" value="ECO:0007669"/>
    <property type="project" value="UniProtKB-UniRule"/>
</dbReference>
<evidence type="ECO:0000256" key="2">
    <source>
        <dbReference type="ARBA" id="ARBA00022679"/>
    </source>
</evidence>
<feature type="active site" description="Proton donor/acceptor" evidence="6">
    <location>
        <position position="123"/>
    </location>
</feature>
<dbReference type="Pfam" id="PF00871">
    <property type="entry name" value="Acetate_kinase"/>
    <property type="match status" value="1"/>
</dbReference>
<dbReference type="GO" id="GO:0000287">
    <property type="term" value="F:magnesium ion binding"/>
    <property type="evidence" value="ECO:0007669"/>
    <property type="project" value="UniProtKB-UniRule"/>
</dbReference>
<gene>
    <name evidence="6 8" type="primary">ackA</name>
    <name evidence="8" type="ORF">FRACA_30090</name>
</gene>
<dbReference type="InterPro" id="IPR004372">
    <property type="entry name" value="Ac/propionate_kinase"/>
</dbReference>
<keyword evidence="6" id="KW-0479">Metal-binding</keyword>
<evidence type="ECO:0000256" key="1">
    <source>
        <dbReference type="ARBA" id="ARBA00008748"/>
    </source>
</evidence>
<keyword evidence="3 6" id="KW-0547">Nucleotide-binding</keyword>
<comment type="subcellular location">
    <subcellularLocation>
        <location evidence="6">Cytoplasm</location>
    </subcellularLocation>
</comment>
<evidence type="ECO:0000313" key="9">
    <source>
        <dbReference type="Proteomes" id="UP000234331"/>
    </source>
</evidence>
<dbReference type="EMBL" id="FZMO01000223">
    <property type="protein sequence ID" value="SNQ49087.1"/>
    <property type="molecule type" value="Genomic_DNA"/>
</dbReference>
<keyword evidence="5 6" id="KW-0067">ATP-binding</keyword>
<dbReference type="InterPro" id="IPR023865">
    <property type="entry name" value="Aliphatic_acid_kinase_CS"/>
</dbReference>
<dbReference type="InterPro" id="IPR000890">
    <property type="entry name" value="Aliphatic_acid_kin_short-chain"/>
</dbReference>
<keyword evidence="6" id="KW-0963">Cytoplasm</keyword>
<feature type="binding site" evidence="6">
    <location>
        <position position="358"/>
    </location>
    <ligand>
        <name>Mg(2+)</name>
        <dbReference type="ChEBI" id="CHEBI:18420"/>
    </ligand>
</feature>
<dbReference type="Gene3D" id="3.30.420.40">
    <property type="match status" value="2"/>
</dbReference>
<dbReference type="RefSeq" id="WP_101832636.1">
    <property type="nucleotide sequence ID" value="NZ_FZMO01000223.1"/>
</dbReference>
<dbReference type="GO" id="GO:0006083">
    <property type="term" value="P:acetate metabolic process"/>
    <property type="evidence" value="ECO:0007669"/>
    <property type="project" value="TreeGrafter"/>
</dbReference>
<feature type="binding site" evidence="6">
    <location>
        <begin position="301"/>
        <end position="305"/>
    </location>
    <ligand>
        <name>ATP</name>
        <dbReference type="ChEBI" id="CHEBI:30616"/>
    </ligand>
</feature>
<evidence type="ECO:0000256" key="5">
    <source>
        <dbReference type="ARBA" id="ARBA00022840"/>
    </source>
</evidence>
<dbReference type="GO" id="GO:0005524">
    <property type="term" value="F:ATP binding"/>
    <property type="evidence" value="ECO:0007669"/>
    <property type="project" value="UniProtKB-KW"/>
</dbReference>
<feature type="binding site" evidence="6">
    <location>
        <begin position="179"/>
        <end position="183"/>
    </location>
    <ligand>
        <name>ATP</name>
        <dbReference type="ChEBI" id="CHEBI:30616"/>
    </ligand>
</feature>
<evidence type="ECO:0000256" key="3">
    <source>
        <dbReference type="ARBA" id="ARBA00022741"/>
    </source>
</evidence>
<organism evidence="8 9">
    <name type="scientific">Frankia canadensis</name>
    <dbReference type="NCBI Taxonomy" id="1836972"/>
    <lineage>
        <taxon>Bacteria</taxon>
        <taxon>Bacillati</taxon>
        <taxon>Actinomycetota</taxon>
        <taxon>Actinomycetes</taxon>
        <taxon>Frankiales</taxon>
        <taxon>Frankiaceae</taxon>
        <taxon>Frankia</taxon>
    </lineage>
</organism>
<feature type="binding site" evidence="6">
    <location>
        <position position="14"/>
    </location>
    <ligand>
        <name>ATP</name>
        <dbReference type="ChEBI" id="CHEBI:30616"/>
    </ligand>
</feature>
<feature type="site" description="Transition state stabilizer" evidence="6">
    <location>
        <position position="212"/>
    </location>
</feature>
<reference evidence="8 9" key="1">
    <citation type="submission" date="2017-06" db="EMBL/GenBank/DDBJ databases">
        <authorList>
            <person name="Kim H.J."/>
            <person name="Triplett B.A."/>
        </authorList>
    </citation>
    <scope>NUCLEOTIDE SEQUENCE [LARGE SCALE GENOMIC DNA]</scope>
    <source>
        <strain evidence="8">FRACA_ARgP5</strain>
    </source>
</reference>
<keyword evidence="2 6" id="KW-0808">Transferase</keyword>
<dbReference type="GO" id="GO:0005737">
    <property type="term" value="C:cytoplasm"/>
    <property type="evidence" value="ECO:0007669"/>
    <property type="project" value="UniProtKB-SubCell"/>
</dbReference>
<comment type="catalytic activity">
    <reaction evidence="6">
        <text>acetate + ATP = acetyl phosphate + ADP</text>
        <dbReference type="Rhea" id="RHEA:11352"/>
        <dbReference type="ChEBI" id="CHEBI:22191"/>
        <dbReference type="ChEBI" id="CHEBI:30089"/>
        <dbReference type="ChEBI" id="CHEBI:30616"/>
        <dbReference type="ChEBI" id="CHEBI:456216"/>
        <dbReference type="EC" id="2.7.2.1"/>
    </reaction>
</comment>
<feature type="binding site" evidence="6">
    <location>
        <position position="66"/>
    </location>
    <ligand>
        <name>substrate</name>
    </ligand>
</feature>
<evidence type="ECO:0000256" key="6">
    <source>
        <dbReference type="HAMAP-Rule" id="MF_00020"/>
    </source>
</evidence>
<sequence>MHVLVVNSGSSSLKLRVIGPADDLLAHGDLDAPDGRPRPDELDAALAELIRAAGAPRDGLAAVGHRVVHGGTEFTGPVRVDAAVAARLRALTALAPLHQPAALDAYDLVRAALPDLPHVACFDTAFHSRLPAAAATYALPAAWRERHGLRRFGFHGLSHAHASRRATELTGARRVVTCHLGSGASLAAVRGGVSVDTTMGFTPLEGLVMGTRSGTVDPGALLWLQTEAGMTARELTDGLFHAAGLRGLAGTADMRAVESGARAGDAACGLALDVYLHRLRGQIAAMAAALGGLDALVFTGGVGENSPGVRAGAAAGLGFLGVTIDPERNAAPPAGAAADREIGAPRSAVRTLVLAAREDLEIARGVRSVIDRRGG</sequence>
<evidence type="ECO:0000313" key="8">
    <source>
        <dbReference type="EMBL" id="SNQ49087.1"/>
    </source>
</evidence>
<dbReference type="PROSITE" id="PS01075">
    <property type="entry name" value="ACETATE_KINASE_1"/>
    <property type="match status" value="1"/>
</dbReference>
<dbReference type="GO" id="GO:0006085">
    <property type="term" value="P:acetyl-CoA biosynthetic process"/>
    <property type="evidence" value="ECO:0007669"/>
    <property type="project" value="UniProtKB-UniRule"/>
</dbReference>